<gene>
    <name evidence="1" type="ORF">QFC20_005362</name>
</gene>
<organism evidence="1 2">
    <name type="scientific">Naganishia adeliensis</name>
    <dbReference type="NCBI Taxonomy" id="92952"/>
    <lineage>
        <taxon>Eukaryota</taxon>
        <taxon>Fungi</taxon>
        <taxon>Dikarya</taxon>
        <taxon>Basidiomycota</taxon>
        <taxon>Agaricomycotina</taxon>
        <taxon>Tremellomycetes</taxon>
        <taxon>Filobasidiales</taxon>
        <taxon>Filobasidiaceae</taxon>
        <taxon>Naganishia</taxon>
    </lineage>
</organism>
<evidence type="ECO:0000313" key="2">
    <source>
        <dbReference type="Proteomes" id="UP001230649"/>
    </source>
</evidence>
<accession>A0ACC2VNY3</accession>
<reference evidence="1" key="1">
    <citation type="submission" date="2023-04" db="EMBL/GenBank/DDBJ databases">
        <title>Draft Genome sequencing of Naganishia species isolated from polar environments using Oxford Nanopore Technology.</title>
        <authorList>
            <person name="Leo P."/>
            <person name="Venkateswaran K."/>
        </authorList>
    </citation>
    <scope>NUCLEOTIDE SEQUENCE</scope>
    <source>
        <strain evidence="1">MNA-CCFEE 5262</strain>
    </source>
</reference>
<evidence type="ECO:0000313" key="1">
    <source>
        <dbReference type="EMBL" id="KAJ9100873.1"/>
    </source>
</evidence>
<sequence>MDPSITPDDLSRAVALLIAEKSSASSSLKDAKDTNLRELYAMIRSVVKGNGMRAVDMPVSEEEKSGEAWEMFKNDARWQDGKVDIVLPDFEDVLKSSQEDEEQVEQDVLIDSPAPPTYTPIVIPIPTISTTQRQVYTPRFSSANHDRPKWINGAPNSAAYEPPLDPRVFPLPATGHATALAFDPPVETQDVIPLESAYAANLHPLPHLQQGQRHRQKRDRTRSDGAAAISAAGGVGKGEVDNPSFGNWSFGVPPAYVQPSTRRQKVEAFQQSQGTKDPIPETTINPVLANPLDATTSLSTDMDGKTLTNPIQSSTLAPATKDIHAAKGKGMDLYELGVGFRVNPVSRGMKKTNKCVTSRDWQTAYEEVKYLRSMERIERLKEDNAWSFRQMKRFKGPVLAKSHWDYVLDEMRWLATDFKEERRWKLAAAYEMAGWCQDFHLATANERAGMSVGGRRWGGQRVRDRAPAEDKAAVNVDGDAQMEGGEEPVDDVVRALAEREEEVAAVEKELGRETVPLGAFGKVAGTGDGGDDVDAEGEEDDDEDAMGEVDMEETYPEPEVTEPMDVDSATHLSALKSLGGEQTLGAETQAETAEDDTRRAQFEARVPMLRKPILDVDRTTLGVDIAAILEQAVVQDEPIELPDSLGLVDIFPDLAVFGAPSAPVPGKFEKRLDEAGANGRMAHVSRLFDVRPIMLSSLNPSRNRAADGRWVDAVGPMYDVVEDLNDPAVEDQTSLDIFRAHKGKGGGDGKILEPEAPKYPDQRLAALVWEEQDDEVLLRAAKDYDYNWRLIADVVNSARVYVSTEKRTPWDCFDRWAVKIGYPSKRLHALAAANAAAAAANTASQSAGEPSATPGVNFAVPGAVNPSISGLKAEDGQGEGPLSPGGSIRKDFSQVKPAKTTKYEGSKKKVRATVLRDSIRRIQKRREANKAKQNVGRAVVIVHESHLPYLEKRGVLSPQELGEMAYQQMVQRTEQARQLQQQQARMRQLSAQAQQGGSAPPGSGGNVPGPGGQMIPGQTQPIRPIPPPSTLGGTQQIAFTQAQQQLMQQQQQQHAPQGGMPRPPMNQNLAALQNAHRAGLVQANNMRLQMSQNQAAAAAAAQMAQRASQSPATSAAQVQNLPNMVRPAPPPGTHNSPRSLNPAMPQHRPPMSGNPTQGGAPRPNANAALSSSVGQHLMNLMREAGISSMNQIPVPEHPSGGQWTAEQIKMYRMSQLQQWANPAIQTGNNGNNGNNHGATNGNSQS</sequence>
<name>A0ACC2VNY3_9TREE</name>
<keyword evidence="2" id="KW-1185">Reference proteome</keyword>
<proteinExistence type="predicted"/>
<protein>
    <submittedName>
        <fullName evidence="1">Uncharacterized protein</fullName>
    </submittedName>
</protein>
<dbReference type="Proteomes" id="UP001230649">
    <property type="component" value="Unassembled WGS sequence"/>
</dbReference>
<dbReference type="EMBL" id="JASBWS010000073">
    <property type="protein sequence ID" value="KAJ9100873.1"/>
    <property type="molecule type" value="Genomic_DNA"/>
</dbReference>
<comment type="caution">
    <text evidence="1">The sequence shown here is derived from an EMBL/GenBank/DDBJ whole genome shotgun (WGS) entry which is preliminary data.</text>
</comment>